<dbReference type="GO" id="GO:0004252">
    <property type="term" value="F:serine-type endopeptidase activity"/>
    <property type="evidence" value="ECO:0007669"/>
    <property type="project" value="InterPro"/>
</dbReference>
<dbReference type="PROSITE" id="PS00135">
    <property type="entry name" value="TRYPSIN_SER"/>
    <property type="match status" value="1"/>
</dbReference>
<evidence type="ECO:0000256" key="5">
    <source>
        <dbReference type="ARBA" id="ARBA00024195"/>
    </source>
</evidence>
<dbReference type="CDD" id="cd00190">
    <property type="entry name" value="Tryp_SPc"/>
    <property type="match status" value="1"/>
</dbReference>
<evidence type="ECO:0000256" key="4">
    <source>
        <dbReference type="ARBA" id="ARBA00023157"/>
    </source>
</evidence>
<evidence type="ECO:0000256" key="3">
    <source>
        <dbReference type="ARBA" id="ARBA00022825"/>
    </source>
</evidence>
<reference evidence="8" key="2">
    <citation type="submission" date="2020-05" db="UniProtKB">
        <authorList>
            <consortium name="EnsemblMetazoa"/>
        </authorList>
    </citation>
    <scope>IDENTIFICATION</scope>
    <source>
        <strain evidence="8">FAR1</strain>
    </source>
</reference>
<dbReference type="InterPro" id="IPR032675">
    <property type="entry name" value="LRR_dom_sf"/>
</dbReference>
<keyword evidence="1 6" id="KW-0645">Protease</keyword>
<dbReference type="Gene3D" id="2.40.10.10">
    <property type="entry name" value="Trypsin-like serine proteases"/>
    <property type="match status" value="2"/>
</dbReference>
<dbReference type="InterPro" id="IPR033116">
    <property type="entry name" value="TRYPSIN_SER"/>
</dbReference>
<evidence type="ECO:0000313" key="8">
    <source>
        <dbReference type="EnsemblMetazoa" id="AFAF019627-PA"/>
    </source>
</evidence>
<dbReference type="InterPro" id="IPR001254">
    <property type="entry name" value="Trypsin_dom"/>
</dbReference>
<dbReference type="Pfam" id="PF00089">
    <property type="entry name" value="Trypsin"/>
    <property type="match status" value="1"/>
</dbReference>
<dbReference type="STRING" id="69004.A0A182QYU5"/>
<dbReference type="EnsemblMetazoa" id="AFAF019627-RA">
    <property type="protein sequence ID" value="AFAF019627-PA"/>
    <property type="gene ID" value="AFAF019627"/>
</dbReference>
<dbReference type="PANTHER" id="PTHR24258">
    <property type="entry name" value="SERINE PROTEASE-RELATED"/>
    <property type="match status" value="1"/>
</dbReference>
<feature type="domain" description="Peptidase S1" evidence="7">
    <location>
        <begin position="342"/>
        <end position="570"/>
    </location>
</feature>
<evidence type="ECO:0000313" key="9">
    <source>
        <dbReference type="Proteomes" id="UP000075886"/>
    </source>
</evidence>
<proteinExistence type="inferred from homology"/>
<keyword evidence="9" id="KW-1185">Reference proteome</keyword>
<dbReference type="SUPFAM" id="SSF50494">
    <property type="entry name" value="Trypsin-like serine proteases"/>
    <property type="match status" value="1"/>
</dbReference>
<evidence type="ECO:0000259" key="7">
    <source>
        <dbReference type="PROSITE" id="PS50240"/>
    </source>
</evidence>
<dbReference type="EMBL" id="AXCN02000354">
    <property type="status" value="NOT_ANNOTATED_CDS"/>
    <property type="molecule type" value="Genomic_DNA"/>
</dbReference>
<evidence type="ECO:0000256" key="6">
    <source>
        <dbReference type="RuleBase" id="RU363034"/>
    </source>
</evidence>
<dbReference type="Gene3D" id="3.80.10.10">
    <property type="entry name" value="Ribonuclease Inhibitor"/>
    <property type="match status" value="1"/>
</dbReference>
<name>A0A182QYU5_9DIPT</name>
<keyword evidence="4" id="KW-1015">Disulfide bond</keyword>
<evidence type="ECO:0000256" key="1">
    <source>
        <dbReference type="ARBA" id="ARBA00022670"/>
    </source>
</evidence>
<evidence type="ECO:0000256" key="2">
    <source>
        <dbReference type="ARBA" id="ARBA00022801"/>
    </source>
</evidence>
<organism evidence="8 9">
    <name type="scientific">Anopheles farauti</name>
    <dbReference type="NCBI Taxonomy" id="69004"/>
    <lineage>
        <taxon>Eukaryota</taxon>
        <taxon>Metazoa</taxon>
        <taxon>Ecdysozoa</taxon>
        <taxon>Arthropoda</taxon>
        <taxon>Hexapoda</taxon>
        <taxon>Insecta</taxon>
        <taxon>Pterygota</taxon>
        <taxon>Neoptera</taxon>
        <taxon>Endopterygota</taxon>
        <taxon>Diptera</taxon>
        <taxon>Nematocera</taxon>
        <taxon>Culicoidea</taxon>
        <taxon>Culicidae</taxon>
        <taxon>Anophelinae</taxon>
        <taxon>Anopheles</taxon>
    </lineage>
</organism>
<dbReference type="PROSITE" id="PS50240">
    <property type="entry name" value="TRYPSIN_DOM"/>
    <property type="match status" value="1"/>
</dbReference>
<dbReference type="VEuPathDB" id="VectorBase:AFAF019627"/>
<dbReference type="AlphaFoldDB" id="A0A182QYU5"/>
<dbReference type="FunFam" id="2.40.10.10:FF:000034">
    <property type="entry name" value="Eupolytin"/>
    <property type="match status" value="1"/>
</dbReference>
<dbReference type="InterPro" id="IPR043504">
    <property type="entry name" value="Peptidase_S1_PA_chymotrypsin"/>
</dbReference>
<protein>
    <recommendedName>
        <fullName evidence="7">Peptidase S1 domain-containing protein</fullName>
    </recommendedName>
</protein>
<sequence>MSFTMSQLRWIWPNCLHCMKGIVVFLVLLSTPTFIDAVRVMCNEFRCEVLGLSSQEDTFVYAYLPKDVPEVGSRFVRMAEIPRAIVEQMSKANRMVRIEESDAVKRVSVPRTVEALTIELRSLEKIDFEENSALLELYIRQGKLTKIPTTLRNALMLYTIKIYNCTFHRLDLAAFCNHAQLDTLNLKRNHIRQCVEQLQNVESLKISNSKLSEFTIESIAAMDNLYMLDVSGNQITSVTLNTERFPKSLVPFLDVDISANEFTVFDVNSVSTNVSSLYMALNPIDCSWDTPFKRVALCAVASAEWIDIDWSKVRPIEDFDHYWERLPAELQIYRNVRPSHRVTNGQEATPGQFPYQIALISEFIISSGLCGGSVLTNNYILTAAHCVVGTAGILATGGTAIIGAHNRNVQEPTQQRIRFSGPGVIPHPQYSSANIRNDIAVVRLDSPITFNDRVQPVRLPARSDSRQFGGFLGTVSGFGRTSDATQTTSDVVMFTTNPILTNADCIAQWNAVLIEPQNVCLSGEGGRSACNGDSGGPLAVQDGGSLQVGIVSFGSAAGCSIGMPSVYARV</sequence>
<dbReference type="PROSITE" id="PS00134">
    <property type="entry name" value="TRYPSIN_HIS"/>
    <property type="match status" value="1"/>
</dbReference>
<dbReference type="PANTHER" id="PTHR24258:SF136">
    <property type="entry name" value="GH06673P-RELATED"/>
    <property type="match status" value="1"/>
</dbReference>
<dbReference type="GO" id="GO:0006508">
    <property type="term" value="P:proteolysis"/>
    <property type="evidence" value="ECO:0007669"/>
    <property type="project" value="UniProtKB-KW"/>
</dbReference>
<comment type="similarity">
    <text evidence="5">Belongs to the peptidase S1 family. CLIP subfamily.</text>
</comment>
<accession>A0A182QYU5</accession>
<dbReference type="InterPro" id="IPR009003">
    <property type="entry name" value="Peptidase_S1_PA"/>
</dbReference>
<dbReference type="InterPro" id="IPR001314">
    <property type="entry name" value="Peptidase_S1A"/>
</dbReference>
<dbReference type="Proteomes" id="UP000075886">
    <property type="component" value="Unassembled WGS sequence"/>
</dbReference>
<dbReference type="InterPro" id="IPR018114">
    <property type="entry name" value="TRYPSIN_HIS"/>
</dbReference>
<reference evidence="9" key="1">
    <citation type="submission" date="2014-01" db="EMBL/GenBank/DDBJ databases">
        <title>The Genome Sequence of Anopheles farauti FAR1 (V2).</title>
        <authorList>
            <consortium name="The Broad Institute Genomics Platform"/>
            <person name="Neafsey D.E."/>
            <person name="Besansky N."/>
            <person name="Howell P."/>
            <person name="Walton C."/>
            <person name="Young S.K."/>
            <person name="Zeng Q."/>
            <person name="Gargeya S."/>
            <person name="Fitzgerald M."/>
            <person name="Haas B."/>
            <person name="Abouelleil A."/>
            <person name="Allen A.W."/>
            <person name="Alvarado L."/>
            <person name="Arachchi H.M."/>
            <person name="Berlin A.M."/>
            <person name="Chapman S.B."/>
            <person name="Gainer-Dewar J."/>
            <person name="Goldberg J."/>
            <person name="Griggs A."/>
            <person name="Gujja S."/>
            <person name="Hansen M."/>
            <person name="Howarth C."/>
            <person name="Imamovic A."/>
            <person name="Ireland A."/>
            <person name="Larimer J."/>
            <person name="McCowan C."/>
            <person name="Murphy C."/>
            <person name="Pearson M."/>
            <person name="Poon T.W."/>
            <person name="Priest M."/>
            <person name="Roberts A."/>
            <person name="Saif S."/>
            <person name="Shea T."/>
            <person name="Sisk P."/>
            <person name="Sykes S."/>
            <person name="Wortman J."/>
            <person name="Nusbaum C."/>
            <person name="Birren B."/>
        </authorList>
    </citation>
    <scope>NUCLEOTIDE SEQUENCE [LARGE SCALE GENOMIC DNA]</scope>
    <source>
        <strain evidence="9">FAR1</strain>
    </source>
</reference>
<keyword evidence="2 6" id="KW-0378">Hydrolase</keyword>
<dbReference type="SUPFAM" id="SSF52058">
    <property type="entry name" value="L domain-like"/>
    <property type="match status" value="1"/>
</dbReference>
<dbReference type="PRINTS" id="PR00722">
    <property type="entry name" value="CHYMOTRYPSIN"/>
</dbReference>
<dbReference type="SMART" id="SM00020">
    <property type="entry name" value="Tryp_SPc"/>
    <property type="match status" value="1"/>
</dbReference>
<keyword evidence="3 6" id="KW-0720">Serine protease</keyword>